<dbReference type="PROSITE" id="PS00518">
    <property type="entry name" value="ZF_RING_1"/>
    <property type="match status" value="1"/>
</dbReference>
<dbReference type="InterPro" id="IPR004575">
    <property type="entry name" value="MAT1/Tfb3"/>
</dbReference>
<comment type="caution">
    <text evidence="13">The sequence shown here is derived from an EMBL/GenBank/DDBJ whole genome shotgun (WGS) entry which is preliminary data.</text>
</comment>
<proteinExistence type="predicted"/>
<dbReference type="GO" id="GO:0061575">
    <property type="term" value="F:cyclin-dependent protein serine/threonine kinase activator activity"/>
    <property type="evidence" value="ECO:0007669"/>
    <property type="project" value="InterPro"/>
</dbReference>
<dbReference type="Pfam" id="PF17121">
    <property type="entry name" value="zf-C3HC4_5"/>
    <property type="match status" value="1"/>
</dbReference>
<evidence type="ECO:0000256" key="10">
    <source>
        <dbReference type="PROSITE-ProRule" id="PRU00175"/>
    </source>
</evidence>
<dbReference type="NCBIfam" id="TIGR00570">
    <property type="entry name" value="cdk7"/>
    <property type="match status" value="1"/>
</dbReference>
<dbReference type="EMBL" id="VXIV02000802">
    <property type="protein sequence ID" value="KAF6035961.1"/>
    <property type="molecule type" value="Genomic_DNA"/>
</dbReference>
<keyword evidence="3 10" id="KW-0863">Zinc-finger</keyword>
<keyword evidence="5" id="KW-0539">Nucleus</keyword>
<keyword evidence="11" id="KW-0175">Coiled coil</keyword>
<dbReference type="GO" id="GO:0005675">
    <property type="term" value="C:transcription factor TFIIH holo complex"/>
    <property type="evidence" value="ECO:0007669"/>
    <property type="project" value="InterPro"/>
</dbReference>
<keyword evidence="14" id="KW-1185">Reference proteome</keyword>
<evidence type="ECO:0000256" key="6">
    <source>
        <dbReference type="ARBA" id="ARBA00074719"/>
    </source>
</evidence>
<evidence type="ECO:0000256" key="5">
    <source>
        <dbReference type="ARBA" id="ARBA00023242"/>
    </source>
</evidence>
<dbReference type="OrthoDB" id="5963at2759"/>
<dbReference type="InterPro" id="IPR001841">
    <property type="entry name" value="Znf_RING"/>
</dbReference>
<feature type="coiled-coil region" evidence="11">
    <location>
        <begin position="137"/>
        <end position="209"/>
    </location>
</feature>
<keyword evidence="2" id="KW-0479">Metal-binding</keyword>
<evidence type="ECO:0000313" key="14">
    <source>
        <dbReference type="Proteomes" id="UP000593567"/>
    </source>
</evidence>
<evidence type="ECO:0000256" key="7">
    <source>
        <dbReference type="ARBA" id="ARBA00077380"/>
    </source>
</evidence>
<evidence type="ECO:0000256" key="8">
    <source>
        <dbReference type="ARBA" id="ARBA00077720"/>
    </source>
</evidence>
<dbReference type="GO" id="GO:0006357">
    <property type="term" value="P:regulation of transcription by RNA polymerase II"/>
    <property type="evidence" value="ECO:0007669"/>
    <property type="project" value="TreeGrafter"/>
</dbReference>
<evidence type="ECO:0000256" key="11">
    <source>
        <dbReference type="SAM" id="Coils"/>
    </source>
</evidence>
<dbReference type="InterPro" id="IPR013083">
    <property type="entry name" value="Znf_RING/FYVE/PHD"/>
</dbReference>
<dbReference type="Proteomes" id="UP000593567">
    <property type="component" value="Unassembled WGS sequence"/>
</dbReference>
<sequence>MQFCLGLWCHNVLYCMLQRLKMNDDTICPRCRTTKYRNPNLKLLVNVCGHALCESCVELLFVRGSGLCPECNVSLRRANFRLQFFEDASIEKEIEIRKKILKDYNLKEDNFSTLREYNDYLEEVETIIFNLVNGVDVESTKKKVEAYKKENKELIAHNKFKKSADELHIENCIAVEAANKVNSSVSDVMKQLEREKLEKEKRQRLLIDNLMFTDAPAEEILESHHESQKLLEQEATEKANKKAAMAPARDMASQLGHQTTFMPIPKKVEVLYKYEESIHDSLGPATPSLDDIKHKGGGYISLTLVIQWWIYLSDSSNTVVDKYS</sequence>
<dbReference type="InterPro" id="IPR015877">
    <property type="entry name" value="MAT1_centre"/>
</dbReference>
<dbReference type="InterPro" id="IPR017907">
    <property type="entry name" value="Znf_RING_CS"/>
</dbReference>
<accession>A0A7J7KDM3</accession>
<organism evidence="13 14">
    <name type="scientific">Bugula neritina</name>
    <name type="common">Brown bryozoan</name>
    <name type="synonym">Sertularia neritina</name>
    <dbReference type="NCBI Taxonomy" id="10212"/>
    <lineage>
        <taxon>Eukaryota</taxon>
        <taxon>Metazoa</taxon>
        <taxon>Spiralia</taxon>
        <taxon>Lophotrochozoa</taxon>
        <taxon>Bryozoa</taxon>
        <taxon>Gymnolaemata</taxon>
        <taxon>Cheilostomatida</taxon>
        <taxon>Flustrina</taxon>
        <taxon>Buguloidea</taxon>
        <taxon>Bugulidae</taxon>
        <taxon>Bugula</taxon>
    </lineage>
</organism>
<protein>
    <recommendedName>
        <fullName evidence="6">CDK-activating kinase assembly factor MAT1</fullName>
    </recommendedName>
    <alternativeName>
        <fullName evidence="9">CDK7/cyclin-H assembly factor</fullName>
    </alternativeName>
    <alternativeName>
        <fullName evidence="7">Menage a trois</fullName>
    </alternativeName>
    <alternativeName>
        <fullName evidence="8">RING finger protein MAT1</fullName>
    </alternativeName>
</protein>
<dbReference type="SMART" id="SM00184">
    <property type="entry name" value="RING"/>
    <property type="match status" value="1"/>
</dbReference>
<dbReference type="Pfam" id="PF06391">
    <property type="entry name" value="MAT1"/>
    <property type="match status" value="1"/>
</dbReference>
<evidence type="ECO:0000313" key="13">
    <source>
        <dbReference type="EMBL" id="KAF6035961.1"/>
    </source>
</evidence>
<evidence type="ECO:0000256" key="9">
    <source>
        <dbReference type="ARBA" id="ARBA00083888"/>
    </source>
</evidence>
<dbReference type="GO" id="GO:0006289">
    <property type="term" value="P:nucleotide-excision repair"/>
    <property type="evidence" value="ECO:0007669"/>
    <property type="project" value="InterPro"/>
</dbReference>
<name>A0A7J7KDM3_BUGNE</name>
<dbReference type="PANTHER" id="PTHR12683:SF13">
    <property type="entry name" value="CDK-ACTIVATING KINASE ASSEMBLY FACTOR MAT1"/>
    <property type="match status" value="1"/>
</dbReference>
<evidence type="ECO:0000256" key="2">
    <source>
        <dbReference type="ARBA" id="ARBA00022723"/>
    </source>
</evidence>
<gene>
    <name evidence="13" type="ORF">EB796_005728</name>
</gene>
<dbReference type="PROSITE" id="PS50089">
    <property type="entry name" value="ZF_RING_2"/>
    <property type="match status" value="1"/>
</dbReference>
<evidence type="ECO:0000259" key="12">
    <source>
        <dbReference type="PROSITE" id="PS50089"/>
    </source>
</evidence>
<dbReference type="SUPFAM" id="SSF57850">
    <property type="entry name" value="RING/U-box"/>
    <property type="match status" value="1"/>
</dbReference>
<reference evidence="13" key="1">
    <citation type="submission" date="2020-06" db="EMBL/GenBank/DDBJ databases">
        <title>Draft genome of Bugula neritina, a colonial animal packing powerful symbionts and potential medicines.</title>
        <authorList>
            <person name="Rayko M."/>
        </authorList>
    </citation>
    <scope>NUCLEOTIDE SEQUENCE [LARGE SCALE GENOMIC DNA]</scope>
    <source>
        <strain evidence="13">Kwan_BN1</strain>
    </source>
</reference>
<dbReference type="AlphaFoldDB" id="A0A7J7KDM3"/>
<dbReference type="FunFam" id="3.30.40.10:FF:000037">
    <property type="entry name" value="Cdk-activating kinase assembly factor MAT1, centre"/>
    <property type="match status" value="1"/>
</dbReference>
<dbReference type="CDD" id="cd16517">
    <property type="entry name" value="RING-HC_MAT1"/>
    <property type="match status" value="1"/>
</dbReference>
<keyword evidence="4" id="KW-0862">Zinc</keyword>
<evidence type="ECO:0000256" key="1">
    <source>
        <dbReference type="ARBA" id="ARBA00004123"/>
    </source>
</evidence>
<dbReference type="PANTHER" id="PTHR12683">
    <property type="entry name" value="CDK-ACTIVATING KINASE ASSEMBLY FACTOR MAT1"/>
    <property type="match status" value="1"/>
</dbReference>
<evidence type="ECO:0000256" key="3">
    <source>
        <dbReference type="ARBA" id="ARBA00022771"/>
    </source>
</evidence>
<feature type="domain" description="RING-type" evidence="12">
    <location>
        <begin position="28"/>
        <end position="72"/>
    </location>
</feature>
<dbReference type="GO" id="GO:0008270">
    <property type="term" value="F:zinc ion binding"/>
    <property type="evidence" value="ECO:0007669"/>
    <property type="project" value="UniProtKB-KW"/>
</dbReference>
<dbReference type="Gene3D" id="3.30.40.10">
    <property type="entry name" value="Zinc/RING finger domain, C3HC4 (zinc finger)"/>
    <property type="match status" value="1"/>
</dbReference>
<evidence type="ECO:0000256" key="4">
    <source>
        <dbReference type="ARBA" id="ARBA00022833"/>
    </source>
</evidence>
<comment type="subcellular location">
    <subcellularLocation>
        <location evidence="1">Nucleus</location>
    </subcellularLocation>
</comment>